<comment type="caution">
    <text evidence="2">The sequence shown here is derived from an EMBL/GenBank/DDBJ whole genome shotgun (WGS) entry which is preliminary data.</text>
</comment>
<reference evidence="2 3" key="1">
    <citation type="submission" date="2021-04" db="EMBL/GenBank/DDBJ databases">
        <authorList>
            <person name="De Guttry C."/>
            <person name="Zahm M."/>
            <person name="Klopp C."/>
            <person name="Cabau C."/>
            <person name="Louis A."/>
            <person name="Berthelot C."/>
            <person name="Parey E."/>
            <person name="Roest Crollius H."/>
            <person name="Montfort J."/>
            <person name="Robinson-Rechavi M."/>
            <person name="Bucao C."/>
            <person name="Bouchez O."/>
            <person name="Gislard M."/>
            <person name="Lluch J."/>
            <person name="Milhes M."/>
            <person name="Lampietro C."/>
            <person name="Lopez Roques C."/>
            <person name="Donnadieu C."/>
            <person name="Braasch I."/>
            <person name="Desvignes T."/>
            <person name="Postlethwait J."/>
            <person name="Bobe J."/>
            <person name="Wedekind C."/>
            <person name="Guiguen Y."/>
        </authorList>
    </citation>
    <scope>NUCLEOTIDE SEQUENCE [LARGE SCALE GENOMIC DNA]</scope>
    <source>
        <strain evidence="2">Cs_M1</strain>
        <tissue evidence="2">Blood</tissue>
    </source>
</reference>
<dbReference type="AlphaFoldDB" id="A0AAN8LD75"/>
<name>A0AAN8LD75_9TELE</name>
<organism evidence="2 3">
    <name type="scientific">Coregonus suidteri</name>
    <dbReference type="NCBI Taxonomy" id="861788"/>
    <lineage>
        <taxon>Eukaryota</taxon>
        <taxon>Metazoa</taxon>
        <taxon>Chordata</taxon>
        <taxon>Craniata</taxon>
        <taxon>Vertebrata</taxon>
        <taxon>Euteleostomi</taxon>
        <taxon>Actinopterygii</taxon>
        <taxon>Neopterygii</taxon>
        <taxon>Teleostei</taxon>
        <taxon>Protacanthopterygii</taxon>
        <taxon>Salmoniformes</taxon>
        <taxon>Salmonidae</taxon>
        <taxon>Coregoninae</taxon>
        <taxon>Coregonus</taxon>
    </lineage>
</organism>
<accession>A0AAN8LD75</accession>
<feature type="region of interest" description="Disordered" evidence="1">
    <location>
        <begin position="1"/>
        <end position="25"/>
    </location>
</feature>
<feature type="compositionally biased region" description="Polar residues" evidence="1">
    <location>
        <begin position="16"/>
        <end position="25"/>
    </location>
</feature>
<keyword evidence="3" id="KW-1185">Reference proteome</keyword>
<proteinExistence type="predicted"/>
<sequence length="108" mass="12064">MINRGSGAGPRRHIKNNTASTGLTATSCGGPPLQMKIILRGVLLSQIAWSAATLLWTYDSWLGQFHHYHSSSLPVKVKTEPVNNSETDYHRRQHWTAMQAKESSFIQC</sequence>
<gene>
    <name evidence="2" type="ORF">J4Q44_G00211990</name>
</gene>
<evidence type="ECO:0000256" key="1">
    <source>
        <dbReference type="SAM" id="MobiDB-lite"/>
    </source>
</evidence>
<evidence type="ECO:0000313" key="2">
    <source>
        <dbReference type="EMBL" id="KAK6307928.1"/>
    </source>
</evidence>
<protein>
    <submittedName>
        <fullName evidence="2">Uncharacterized protein</fullName>
    </submittedName>
</protein>
<evidence type="ECO:0000313" key="3">
    <source>
        <dbReference type="Proteomes" id="UP001356427"/>
    </source>
</evidence>
<dbReference type="Proteomes" id="UP001356427">
    <property type="component" value="Unassembled WGS sequence"/>
</dbReference>
<dbReference type="PROSITE" id="PS51257">
    <property type="entry name" value="PROKAR_LIPOPROTEIN"/>
    <property type="match status" value="1"/>
</dbReference>
<dbReference type="EMBL" id="JAGTTL010000019">
    <property type="protein sequence ID" value="KAK6307928.1"/>
    <property type="molecule type" value="Genomic_DNA"/>
</dbReference>